<feature type="compositionally biased region" description="Basic and acidic residues" evidence="1">
    <location>
        <begin position="147"/>
        <end position="156"/>
    </location>
</feature>
<evidence type="ECO:0000256" key="2">
    <source>
        <dbReference type="SAM" id="SignalP"/>
    </source>
</evidence>
<organism evidence="3 4">
    <name type="scientific">Pseudorhodoplanes sinuspersici</name>
    <dbReference type="NCBI Taxonomy" id="1235591"/>
    <lineage>
        <taxon>Bacteria</taxon>
        <taxon>Pseudomonadati</taxon>
        <taxon>Pseudomonadota</taxon>
        <taxon>Alphaproteobacteria</taxon>
        <taxon>Hyphomicrobiales</taxon>
        <taxon>Pseudorhodoplanes</taxon>
    </lineage>
</organism>
<sequence>MLRYGALIAAVFAAFPANAQEMNASEARSFVVGKLFTYTCFEGTRGAGRINANGSVGGTIQFRGNGATRYAVLPQNTIRVVGEKVCASVRGMPFEPCFNLIKTSANSFRGSVNGLGFAYCDFVRRDRPVIASTEAQQQLRSRTRTPARVDADDAPAKPDTVAAPTTPVEKKELPKGNDAASSDEKPELRSTTR</sequence>
<name>A0A1W6ZJX0_9HYPH</name>
<dbReference type="KEGG" id="psin:CAK95_00450"/>
<dbReference type="RefSeq" id="WP_086086033.1">
    <property type="nucleotide sequence ID" value="NZ_CP021112.1"/>
</dbReference>
<dbReference type="Proteomes" id="UP000194137">
    <property type="component" value="Chromosome"/>
</dbReference>
<keyword evidence="4" id="KW-1185">Reference proteome</keyword>
<gene>
    <name evidence="3" type="ORF">CAK95_00450</name>
</gene>
<accession>A0A1W6ZJX0</accession>
<protein>
    <submittedName>
        <fullName evidence="3">Uncharacterized protein</fullName>
    </submittedName>
</protein>
<evidence type="ECO:0000313" key="3">
    <source>
        <dbReference type="EMBL" id="ARP97713.1"/>
    </source>
</evidence>
<dbReference type="STRING" id="1235591.CAK95_00450"/>
<feature type="signal peptide" evidence="2">
    <location>
        <begin position="1"/>
        <end position="19"/>
    </location>
</feature>
<proteinExistence type="predicted"/>
<feature type="chain" id="PRO_5043444732" evidence="2">
    <location>
        <begin position="20"/>
        <end position="193"/>
    </location>
</feature>
<dbReference type="EMBL" id="CP021112">
    <property type="protein sequence ID" value="ARP97713.1"/>
    <property type="molecule type" value="Genomic_DNA"/>
</dbReference>
<feature type="compositionally biased region" description="Basic and acidic residues" evidence="1">
    <location>
        <begin position="182"/>
        <end position="193"/>
    </location>
</feature>
<feature type="region of interest" description="Disordered" evidence="1">
    <location>
        <begin position="133"/>
        <end position="193"/>
    </location>
</feature>
<dbReference type="AlphaFoldDB" id="A0A1W6ZJX0"/>
<keyword evidence="2" id="KW-0732">Signal</keyword>
<dbReference type="OrthoDB" id="8128744at2"/>
<reference evidence="3 4" key="1">
    <citation type="submission" date="2017-05" db="EMBL/GenBank/DDBJ databases">
        <title>Full genome sequence of Pseudorhodoplanes sinuspersici.</title>
        <authorList>
            <person name="Dastgheib S.M.M."/>
            <person name="Shavandi M."/>
            <person name="Tirandaz H."/>
        </authorList>
    </citation>
    <scope>NUCLEOTIDE SEQUENCE [LARGE SCALE GENOMIC DNA]</scope>
    <source>
        <strain evidence="3 4">RIPI110</strain>
    </source>
</reference>
<evidence type="ECO:0000313" key="4">
    <source>
        <dbReference type="Proteomes" id="UP000194137"/>
    </source>
</evidence>
<evidence type="ECO:0000256" key="1">
    <source>
        <dbReference type="SAM" id="MobiDB-lite"/>
    </source>
</evidence>